<feature type="transmembrane region" description="Helical" evidence="1">
    <location>
        <begin position="6"/>
        <end position="25"/>
    </location>
</feature>
<evidence type="ECO:0000313" key="2">
    <source>
        <dbReference type="EMBL" id="MCW1887204.1"/>
    </source>
</evidence>
<evidence type="ECO:0000313" key="3">
    <source>
        <dbReference type="Proteomes" id="UP001207930"/>
    </source>
</evidence>
<reference evidence="2 3" key="1">
    <citation type="submission" date="2022-10" db="EMBL/GenBank/DDBJ databases">
        <title>Luteolibacter flavescens strain MCCC 1K03193, whole genome shotgun sequencing project.</title>
        <authorList>
            <person name="Zhao G."/>
            <person name="Shen L."/>
        </authorList>
    </citation>
    <scope>NUCLEOTIDE SEQUENCE [LARGE SCALE GENOMIC DNA]</scope>
    <source>
        <strain evidence="2 3">MCCC 1K03193</strain>
    </source>
</reference>
<name>A0ABT3FV77_9BACT</name>
<proteinExistence type="predicted"/>
<sequence>MLIPSWVSTFILIKLIVFLVVMWFVQKRAKITYTLSAPVRRAIVWKQSAGGVLLVAAVALIILFFAAEDGPDPVFGVTGIVSLVVSLILLIIANPIKVVKFRDDWFRVKGCSPEFLASLPVHRSPF</sequence>
<keyword evidence="1" id="KW-1133">Transmembrane helix</keyword>
<accession>A0ABT3FV77</accession>
<feature type="transmembrane region" description="Helical" evidence="1">
    <location>
        <begin position="49"/>
        <end position="67"/>
    </location>
</feature>
<dbReference type="RefSeq" id="WP_264503159.1">
    <property type="nucleotide sequence ID" value="NZ_JAPDDS010000015.1"/>
</dbReference>
<feature type="transmembrane region" description="Helical" evidence="1">
    <location>
        <begin position="73"/>
        <end position="93"/>
    </location>
</feature>
<dbReference type="Proteomes" id="UP001207930">
    <property type="component" value="Unassembled WGS sequence"/>
</dbReference>
<keyword evidence="3" id="KW-1185">Reference proteome</keyword>
<organism evidence="2 3">
    <name type="scientific">Luteolibacter flavescens</name>
    <dbReference type="NCBI Taxonomy" id="1859460"/>
    <lineage>
        <taxon>Bacteria</taxon>
        <taxon>Pseudomonadati</taxon>
        <taxon>Verrucomicrobiota</taxon>
        <taxon>Verrucomicrobiia</taxon>
        <taxon>Verrucomicrobiales</taxon>
        <taxon>Verrucomicrobiaceae</taxon>
        <taxon>Luteolibacter</taxon>
    </lineage>
</organism>
<keyword evidence="1" id="KW-0812">Transmembrane</keyword>
<dbReference type="EMBL" id="JAPDDS010000015">
    <property type="protein sequence ID" value="MCW1887204.1"/>
    <property type="molecule type" value="Genomic_DNA"/>
</dbReference>
<evidence type="ECO:0000256" key="1">
    <source>
        <dbReference type="SAM" id="Phobius"/>
    </source>
</evidence>
<comment type="caution">
    <text evidence="2">The sequence shown here is derived from an EMBL/GenBank/DDBJ whole genome shotgun (WGS) entry which is preliminary data.</text>
</comment>
<protein>
    <submittedName>
        <fullName evidence="2">Uncharacterized protein</fullName>
    </submittedName>
</protein>
<keyword evidence="1" id="KW-0472">Membrane</keyword>
<gene>
    <name evidence="2" type="ORF">OKA04_20870</name>
</gene>